<evidence type="ECO:0000256" key="5">
    <source>
        <dbReference type="ARBA" id="ARBA00022801"/>
    </source>
</evidence>
<sequence length="246" mass="27243">MRKLEVCFTPALLPLYDIRDSIVVIIDIFRASSSICYGIDNGAEGIIPVATVEECLQYGGSDFLLAAEREGKVVEGFDFGNSPFSYTIEKVKGKQIVLTTTNGTQALHQSLQADKIVIGSFLNKTALCDYLQGQQKSVLLLCAGWKGMFNLEDTLFAGAVVNCLREDIQNVDDAGIAAEELYLMAKDDLRDFLRKSSHSIRLEKLNIEEDICFCLQTDICTSVPILENGRLRKMTPTTISRVRRGS</sequence>
<evidence type="ECO:0000256" key="8">
    <source>
        <dbReference type="HAMAP-Rule" id="MF_00490"/>
    </source>
</evidence>
<comment type="similarity">
    <text evidence="2 8">Belongs to the ComB family.</text>
</comment>
<evidence type="ECO:0000256" key="2">
    <source>
        <dbReference type="ARBA" id="ARBA00009997"/>
    </source>
</evidence>
<dbReference type="GO" id="GO:0050532">
    <property type="term" value="F:2-phosphosulfolactate phosphatase activity"/>
    <property type="evidence" value="ECO:0007669"/>
    <property type="project" value="UniProtKB-UniRule"/>
</dbReference>
<evidence type="ECO:0000256" key="7">
    <source>
        <dbReference type="ARBA" id="ARBA00033711"/>
    </source>
</evidence>
<dbReference type="EMBL" id="SMAD01000006">
    <property type="protein sequence ID" value="TCS86765.1"/>
    <property type="molecule type" value="Genomic_DNA"/>
</dbReference>
<proteinExistence type="inferred from homology"/>
<keyword evidence="5 8" id="KW-0378">Hydrolase</keyword>
<comment type="caution">
    <text evidence="9">The sequence shown here is derived from an EMBL/GenBank/DDBJ whole genome shotgun (WGS) entry which is preliminary data.</text>
</comment>
<dbReference type="PANTHER" id="PTHR37311:SF1">
    <property type="entry name" value="2-PHOSPHOSULFOLACTATE PHOSPHATASE-RELATED"/>
    <property type="match status" value="1"/>
</dbReference>
<dbReference type="AlphaFoldDB" id="A0A4R3KR76"/>
<dbReference type="GO" id="GO:0000287">
    <property type="term" value="F:magnesium ion binding"/>
    <property type="evidence" value="ECO:0007669"/>
    <property type="project" value="UniProtKB-UniRule"/>
</dbReference>
<evidence type="ECO:0000256" key="1">
    <source>
        <dbReference type="ARBA" id="ARBA00001946"/>
    </source>
</evidence>
<keyword evidence="10" id="KW-1185">Reference proteome</keyword>
<evidence type="ECO:0000256" key="6">
    <source>
        <dbReference type="ARBA" id="ARBA00022842"/>
    </source>
</evidence>
<dbReference type="SUPFAM" id="SSF142823">
    <property type="entry name" value="ComB-like"/>
    <property type="match status" value="1"/>
</dbReference>
<name>A0A4R3KR76_9SPHI</name>
<accession>A0A4R3KR76</accession>
<dbReference type="InterPro" id="IPR036702">
    <property type="entry name" value="ComB-like_sf"/>
</dbReference>
<keyword evidence="6 8" id="KW-0460">Magnesium</keyword>
<evidence type="ECO:0000256" key="3">
    <source>
        <dbReference type="ARBA" id="ARBA00012953"/>
    </source>
</evidence>
<evidence type="ECO:0000256" key="4">
    <source>
        <dbReference type="ARBA" id="ARBA00021948"/>
    </source>
</evidence>
<dbReference type="Pfam" id="PF04029">
    <property type="entry name" value="2-ph_phosp"/>
    <property type="match status" value="1"/>
</dbReference>
<reference evidence="9 10" key="1">
    <citation type="submission" date="2019-03" db="EMBL/GenBank/DDBJ databases">
        <title>Genomic Encyclopedia of Type Strains, Phase IV (KMG-IV): sequencing the most valuable type-strain genomes for metagenomic binning, comparative biology and taxonomic classification.</title>
        <authorList>
            <person name="Goeker M."/>
        </authorList>
    </citation>
    <scope>NUCLEOTIDE SEQUENCE [LARGE SCALE GENOMIC DNA]</scope>
    <source>
        <strain evidence="9 10">DSM 21100</strain>
    </source>
</reference>
<dbReference type="Proteomes" id="UP000295807">
    <property type="component" value="Unassembled WGS sequence"/>
</dbReference>
<dbReference type="FunFam" id="3.90.1560.10:FF:000001">
    <property type="entry name" value="Probable 2-phosphosulfolactate phosphatase"/>
    <property type="match status" value="1"/>
</dbReference>
<evidence type="ECO:0000313" key="9">
    <source>
        <dbReference type="EMBL" id="TCS86765.1"/>
    </source>
</evidence>
<comment type="cofactor">
    <cofactor evidence="1 8">
        <name>Mg(2+)</name>
        <dbReference type="ChEBI" id="CHEBI:18420"/>
    </cofactor>
</comment>
<dbReference type="Gene3D" id="3.90.1560.10">
    <property type="entry name" value="ComB-like"/>
    <property type="match status" value="1"/>
</dbReference>
<organism evidence="9 10">
    <name type="scientific">Anseongella ginsenosidimutans</name>
    <dbReference type="NCBI Taxonomy" id="496056"/>
    <lineage>
        <taxon>Bacteria</taxon>
        <taxon>Pseudomonadati</taxon>
        <taxon>Bacteroidota</taxon>
        <taxon>Sphingobacteriia</taxon>
        <taxon>Sphingobacteriales</taxon>
        <taxon>Sphingobacteriaceae</taxon>
        <taxon>Anseongella</taxon>
    </lineage>
</organism>
<evidence type="ECO:0000313" key="10">
    <source>
        <dbReference type="Proteomes" id="UP000295807"/>
    </source>
</evidence>
<dbReference type="PANTHER" id="PTHR37311">
    <property type="entry name" value="2-PHOSPHOSULFOLACTATE PHOSPHATASE-RELATED"/>
    <property type="match status" value="1"/>
</dbReference>
<protein>
    <recommendedName>
        <fullName evidence="4 8">Probable 2-phosphosulfolactate phosphatase</fullName>
        <ecNumber evidence="3 8">3.1.3.71</ecNumber>
    </recommendedName>
</protein>
<gene>
    <name evidence="8" type="primary">comB</name>
    <name evidence="9" type="ORF">EDD80_10674</name>
</gene>
<dbReference type="GO" id="GO:0050545">
    <property type="term" value="F:sulfopyruvate decarboxylase activity"/>
    <property type="evidence" value="ECO:0007669"/>
    <property type="project" value="TreeGrafter"/>
</dbReference>
<dbReference type="EC" id="3.1.3.71" evidence="3 8"/>
<dbReference type="InterPro" id="IPR005238">
    <property type="entry name" value="ComB-like"/>
</dbReference>
<dbReference type="HAMAP" id="MF_00490">
    <property type="entry name" value="ComB"/>
    <property type="match status" value="1"/>
</dbReference>
<comment type="catalytic activity">
    <reaction evidence="7 8">
        <text>(2R)-O-phospho-3-sulfolactate + H2O = (2R)-3-sulfolactate + phosphate</text>
        <dbReference type="Rhea" id="RHEA:23416"/>
        <dbReference type="ChEBI" id="CHEBI:15377"/>
        <dbReference type="ChEBI" id="CHEBI:15597"/>
        <dbReference type="ChEBI" id="CHEBI:43474"/>
        <dbReference type="ChEBI" id="CHEBI:58738"/>
        <dbReference type="EC" id="3.1.3.71"/>
    </reaction>
</comment>